<evidence type="ECO:0000313" key="7">
    <source>
        <dbReference type="Proteomes" id="UP001208570"/>
    </source>
</evidence>
<proteinExistence type="predicted"/>
<dbReference type="GO" id="GO:0005886">
    <property type="term" value="C:plasma membrane"/>
    <property type="evidence" value="ECO:0007669"/>
    <property type="project" value="TreeGrafter"/>
</dbReference>
<reference evidence="6" key="1">
    <citation type="journal article" date="2023" name="Mol. Biol. Evol.">
        <title>Third-Generation Sequencing Reveals the Adaptive Role of the Epigenome in Three Deep-Sea Polychaetes.</title>
        <authorList>
            <person name="Perez M."/>
            <person name="Aroh O."/>
            <person name="Sun Y."/>
            <person name="Lan Y."/>
            <person name="Juniper S.K."/>
            <person name="Young C.R."/>
            <person name="Angers B."/>
            <person name="Qian P.Y."/>
        </authorList>
    </citation>
    <scope>NUCLEOTIDE SEQUENCE</scope>
    <source>
        <strain evidence="6">P08H-3</strain>
    </source>
</reference>
<comment type="subcellular location">
    <subcellularLocation>
        <location evidence="1">Cell projection</location>
    </subcellularLocation>
</comment>
<dbReference type="Proteomes" id="UP001208570">
    <property type="component" value="Unassembled WGS sequence"/>
</dbReference>
<keyword evidence="3" id="KW-0966">Cell projection</keyword>
<dbReference type="SMART" id="SM00228">
    <property type="entry name" value="PDZ"/>
    <property type="match status" value="1"/>
</dbReference>
<keyword evidence="2" id="KW-0677">Repeat</keyword>
<evidence type="ECO:0000256" key="1">
    <source>
        <dbReference type="ARBA" id="ARBA00004316"/>
    </source>
</evidence>
<dbReference type="EMBL" id="JAODUP010000070">
    <property type="protein sequence ID" value="KAK2164024.1"/>
    <property type="molecule type" value="Genomic_DNA"/>
</dbReference>
<dbReference type="PANTHER" id="PTHR23116">
    <property type="entry name" value="PDZ DOMAIN CONTAINING WHIRLIN AND HARMONIN-RELATED"/>
    <property type="match status" value="1"/>
</dbReference>
<keyword evidence="7" id="KW-1185">Reference proteome</keyword>
<dbReference type="Pfam" id="PF00595">
    <property type="entry name" value="PDZ"/>
    <property type="match status" value="1"/>
</dbReference>
<evidence type="ECO:0000256" key="3">
    <source>
        <dbReference type="ARBA" id="ARBA00023273"/>
    </source>
</evidence>
<organism evidence="6 7">
    <name type="scientific">Paralvinella palmiformis</name>
    <dbReference type="NCBI Taxonomy" id="53620"/>
    <lineage>
        <taxon>Eukaryota</taxon>
        <taxon>Metazoa</taxon>
        <taxon>Spiralia</taxon>
        <taxon>Lophotrochozoa</taxon>
        <taxon>Annelida</taxon>
        <taxon>Polychaeta</taxon>
        <taxon>Sedentaria</taxon>
        <taxon>Canalipalpata</taxon>
        <taxon>Terebellida</taxon>
        <taxon>Terebelliformia</taxon>
        <taxon>Alvinellidae</taxon>
        <taxon>Paralvinella</taxon>
    </lineage>
</organism>
<dbReference type="PROSITE" id="PS50106">
    <property type="entry name" value="PDZ"/>
    <property type="match status" value="1"/>
</dbReference>
<comment type="caution">
    <text evidence="6">The sequence shown here is derived from an EMBL/GenBank/DDBJ whole genome shotgun (WGS) entry which is preliminary data.</text>
</comment>
<dbReference type="FunFam" id="2.30.42.10:FF:000281">
    <property type="entry name" value="Usher syndrome 1C"/>
    <property type="match status" value="1"/>
</dbReference>
<dbReference type="GO" id="GO:0042995">
    <property type="term" value="C:cell projection"/>
    <property type="evidence" value="ECO:0007669"/>
    <property type="project" value="UniProtKB-SubCell"/>
</dbReference>
<evidence type="ECO:0000256" key="2">
    <source>
        <dbReference type="ARBA" id="ARBA00022737"/>
    </source>
</evidence>
<feature type="region of interest" description="Disordered" evidence="4">
    <location>
        <begin position="143"/>
        <end position="169"/>
    </location>
</feature>
<dbReference type="SUPFAM" id="SSF50156">
    <property type="entry name" value="PDZ domain-like"/>
    <property type="match status" value="1"/>
</dbReference>
<feature type="domain" description="PDZ" evidence="5">
    <location>
        <begin position="343"/>
        <end position="410"/>
    </location>
</feature>
<feature type="non-terminal residue" evidence="6">
    <location>
        <position position="1"/>
    </location>
</feature>
<protein>
    <recommendedName>
        <fullName evidence="5">PDZ domain-containing protein</fullName>
    </recommendedName>
</protein>
<accession>A0AAD9K3D7</accession>
<dbReference type="InterPro" id="IPR001478">
    <property type="entry name" value="PDZ"/>
</dbReference>
<sequence length="471" mass="53444">GIGLFKPKNDLSVGPQGRQDQYQLVSDKDKKERNNIWLIFNPFSVKWKQEDLLQQVINVIDSGDSHPSYDDAKLRAAVEVMGKSSQKKNDQTVTVEVHAWSESTENRLRDVGLKSGAHSEKRLRLYRKNNEPVYSEIEEVTAPRDQPLRTGFDQPSAKQPPFPEASTDFRASPSYETRIISTDSTQLASSLPALPTTEPITVWSSAAKVSTVERHTVEPCTFDRNVTTLHIVDDQSDQAKVQPKQLNPKIYRPIEIQSFHNQIPVRTSKSPTSYMTEERKPNFRIQKPVLLHQTHRKDEDTTRYVGNCKASSLNYFFNLISLTRFWEFRKFTNEQIAGRQVKLVNINKSGCHDLGIVIETSQDRVIVGEMYEDGAIHKEGGVHVGDQIMMVEGHSLIAMPVEEAYKLLREEFKSSKPTLQLVVAKAPPSSFGSEVLPRPDYLEIPISNLDDYTDDDAEICMYNNDIPVTII</sequence>
<dbReference type="AlphaFoldDB" id="A0AAD9K3D7"/>
<evidence type="ECO:0000313" key="6">
    <source>
        <dbReference type="EMBL" id="KAK2164024.1"/>
    </source>
</evidence>
<dbReference type="Gene3D" id="2.30.42.10">
    <property type="match status" value="1"/>
</dbReference>
<dbReference type="PANTHER" id="PTHR23116:SF29">
    <property type="entry name" value="PDZ DOMAIN-CONTAINING PROTEIN 7"/>
    <property type="match status" value="1"/>
</dbReference>
<evidence type="ECO:0000256" key="4">
    <source>
        <dbReference type="SAM" id="MobiDB-lite"/>
    </source>
</evidence>
<evidence type="ECO:0000259" key="5">
    <source>
        <dbReference type="PROSITE" id="PS50106"/>
    </source>
</evidence>
<dbReference type="InterPro" id="IPR036034">
    <property type="entry name" value="PDZ_sf"/>
</dbReference>
<dbReference type="InterPro" id="IPR051844">
    <property type="entry name" value="USH2_Complex_Protein"/>
</dbReference>
<name>A0AAD9K3D7_9ANNE</name>
<gene>
    <name evidence="6" type="ORF">LSH36_70g05000</name>
</gene>